<evidence type="ECO:0000313" key="2">
    <source>
        <dbReference type="Proteomes" id="UP000019149"/>
    </source>
</evidence>
<accession>W6U444</accession>
<dbReference type="Proteomes" id="UP000019149">
    <property type="component" value="Unassembled WGS sequence"/>
</dbReference>
<proteinExistence type="predicted"/>
<comment type="caution">
    <text evidence="1">The sequence shown here is derived from an EMBL/GenBank/DDBJ whole genome shotgun (WGS) entry which is preliminary data.</text>
</comment>
<sequence length="38" mass="4284">MGLVYNEDRKSPWYSSAVGSISNYGTMEKELAMVSRLL</sequence>
<dbReference type="RefSeq" id="XP_024347074.1">
    <property type="nucleotide sequence ID" value="XM_024498530.1"/>
</dbReference>
<dbReference type="GeneID" id="36344996"/>
<dbReference type="CTD" id="36344996"/>
<dbReference type="AlphaFoldDB" id="W6U444"/>
<organism evidence="1 2">
    <name type="scientific">Echinococcus granulosus</name>
    <name type="common">Hydatid tapeworm</name>
    <dbReference type="NCBI Taxonomy" id="6210"/>
    <lineage>
        <taxon>Eukaryota</taxon>
        <taxon>Metazoa</taxon>
        <taxon>Spiralia</taxon>
        <taxon>Lophotrochozoa</taxon>
        <taxon>Platyhelminthes</taxon>
        <taxon>Cestoda</taxon>
        <taxon>Eucestoda</taxon>
        <taxon>Cyclophyllidea</taxon>
        <taxon>Taeniidae</taxon>
        <taxon>Echinococcus</taxon>
        <taxon>Echinococcus granulosus group</taxon>
    </lineage>
</organism>
<keyword evidence="2" id="KW-1185">Reference proteome</keyword>
<dbReference type="EMBL" id="APAU02000140">
    <property type="protein sequence ID" value="EUB55878.1"/>
    <property type="molecule type" value="Genomic_DNA"/>
</dbReference>
<name>W6U444_ECHGR</name>
<reference evidence="1 2" key="1">
    <citation type="journal article" date="2013" name="Nat. Genet.">
        <title>The genome of the hydatid tapeworm Echinococcus granulosus.</title>
        <authorList>
            <person name="Zheng H."/>
            <person name="Zhang W."/>
            <person name="Zhang L."/>
            <person name="Zhang Z."/>
            <person name="Li J."/>
            <person name="Lu G."/>
            <person name="Zhu Y."/>
            <person name="Wang Y."/>
            <person name="Huang Y."/>
            <person name="Liu J."/>
            <person name="Kang H."/>
            <person name="Chen J."/>
            <person name="Wang L."/>
            <person name="Chen A."/>
            <person name="Yu S."/>
            <person name="Gao Z."/>
            <person name="Jin L."/>
            <person name="Gu W."/>
            <person name="Wang Z."/>
            <person name="Zhao L."/>
            <person name="Shi B."/>
            <person name="Wen H."/>
            <person name="Lin R."/>
            <person name="Jones M.K."/>
            <person name="Brejova B."/>
            <person name="Vinar T."/>
            <person name="Zhao G."/>
            <person name="McManus D.P."/>
            <person name="Chen Z."/>
            <person name="Zhou Y."/>
            <person name="Wang S."/>
        </authorList>
    </citation>
    <scope>NUCLEOTIDE SEQUENCE [LARGE SCALE GENOMIC DNA]</scope>
</reference>
<protein>
    <submittedName>
        <fullName evidence="1">Uncharacterized protein</fullName>
    </submittedName>
</protein>
<dbReference type="KEGG" id="egl:EGR_09281"/>
<evidence type="ECO:0000313" key="1">
    <source>
        <dbReference type="EMBL" id="EUB55878.1"/>
    </source>
</evidence>
<gene>
    <name evidence="1" type="ORF">EGR_09281</name>
</gene>